<gene>
    <name evidence="13" type="ORF">I5E68_08505</name>
</gene>
<evidence type="ECO:0000256" key="9">
    <source>
        <dbReference type="RuleBase" id="RU003357"/>
    </source>
</evidence>
<keyword evidence="7 8" id="KW-0998">Cell outer membrane</keyword>
<dbReference type="PROSITE" id="PS52016">
    <property type="entry name" value="TONB_DEPENDENT_REC_3"/>
    <property type="match status" value="1"/>
</dbReference>
<dbReference type="PANTHER" id="PTHR47234:SF3">
    <property type="entry name" value="SECRETIN_TONB SHORT N-TERMINAL DOMAIN-CONTAINING PROTEIN"/>
    <property type="match status" value="1"/>
</dbReference>
<dbReference type="InterPro" id="IPR039426">
    <property type="entry name" value="TonB-dep_rcpt-like"/>
</dbReference>
<feature type="domain" description="TonB-dependent receptor plug" evidence="12">
    <location>
        <begin position="63"/>
        <end position="184"/>
    </location>
</feature>
<feature type="domain" description="TonB-dependent receptor-like beta-barrel" evidence="11">
    <location>
        <begin position="373"/>
        <end position="827"/>
    </location>
</feature>
<reference evidence="13" key="1">
    <citation type="submission" date="2020-11" db="EMBL/GenBank/DDBJ databases">
        <title>Novosphingobium aureum sp. nov., a marine bacterium isolated from sediment of a salt flat.</title>
        <authorList>
            <person name="Yoo Y."/>
            <person name="Kim J.-J."/>
        </authorList>
    </citation>
    <scope>NUCLEOTIDE SEQUENCE</scope>
    <source>
        <strain evidence="13">YJ-S2-02</strain>
    </source>
</reference>
<evidence type="ECO:0000256" key="7">
    <source>
        <dbReference type="ARBA" id="ARBA00023237"/>
    </source>
</evidence>
<keyword evidence="10" id="KW-0732">Signal</keyword>
<dbReference type="GO" id="GO:0009279">
    <property type="term" value="C:cell outer membrane"/>
    <property type="evidence" value="ECO:0007669"/>
    <property type="project" value="UniProtKB-SubCell"/>
</dbReference>
<dbReference type="EMBL" id="JADZGI010000001">
    <property type="protein sequence ID" value="MBH0112989.1"/>
    <property type="molecule type" value="Genomic_DNA"/>
</dbReference>
<keyword evidence="4 8" id="KW-0812">Transmembrane</keyword>
<comment type="caution">
    <text evidence="13">The sequence shown here is derived from an EMBL/GenBank/DDBJ whole genome shotgun (WGS) entry which is preliminary data.</text>
</comment>
<dbReference type="PANTHER" id="PTHR47234">
    <property type="match status" value="1"/>
</dbReference>
<comment type="similarity">
    <text evidence="8 9">Belongs to the TonB-dependent receptor family.</text>
</comment>
<dbReference type="InterPro" id="IPR000531">
    <property type="entry name" value="Beta-barrel_TonB"/>
</dbReference>
<evidence type="ECO:0000259" key="12">
    <source>
        <dbReference type="Pfam" id="PF07715"/>
    </source>
</evidence>
<keyword evidence="2 8" id="KW-0813">Transport</keyword>
<comment type="subcellular location">
    <subcellularLocation>
        <location evidence="1 8">Cell outer membrane</location>
        <topology evidence="1 8">Multi-pass membrane protein</topology>
    </subcellularLocation>
</comment>
<evidence type="ECO:0000256" key="5">
    <source>
        <dbReference type="ARBA" id="ARBA00023077"/>
    </source>
</evidence>
<dbReference type="InterPro" id="IPR036942">
    <property type="entry name" value="Beta-barrel_TonB_sf"/>
</dbReference>
<dbReference type="AlphaFoldDB" id="A0A931ML01"/>
<dbReference type="Gene3D" id="2.170.130.10">
    <property type="entry name" value="TonB-dependent receptor, plug domain"/>
    <property type="match status" value="1"/>
</dbReference>
<evidence type="ECO:0000256" key="4">
    <source>
        <dbReference type="ARBA" id="ARBA00022692"/>
    </source>
</evidence>
<feature type="signal peptide" evidence="10">
    <location>
        <begin position="1"/>
        <end position="30"/>
    </location>
</feature>
<dbReference type="InterPro" id="IPR012910">
    <property type="entry name" value="Plug_dom"/>
</dbReference>
<dbReference type="Pfam" id="PF00593">
    <property type="entry name" value="TonB_dep_Rec_b-barrel"/>
    <property type="match status" value="1"/>
</dbReference>
<keyword evidence="5 9" id="KW-0798">TonB box</keyword>
<dbReference type="Proteomes" id="UP000617634">
    <property type="component" value="Unassembled WGS sequence"/>
</dbReference>
<organism evidence="13 14">
    <name type="scientific">Novosphingobium aureum</name>
    <dbReference type="NCBI Taxonomy" id="2792964"/>
    <lineage>
        <taxon>Bacteria</taxon>
        <taxon>Pseudomonadati</taxon>
        <taxon>Pseudomonadota</taxon>
        <taxon>Alphaproteobacteria</taxon>
        <taxon>Sphingomonadales</taxon>
        <taxon>Sphingomonadaceae</taxon>
        <taxon>Novosphingobium</taxon>
    </lineage>
</organism>
<dbReference type="InterPro" id="IPR037066">
    <property type="entry name" value="Plug_dom_sf"/>
</dbReference>
<keyword evidence="13" id="KW-0675">Receptor</keyword>
<dbReference type="SUPFAM" id="SSF56935">
    <property type="entry name" value="Porins"/>
    <property type="match status" value="1"/>
</dbReference>
<evidence type="ECO:0000313" key="14">
    <source>
        <dbReference type="Proteomes" id="UP000617634"/>
    </source>
</evidence>
<evidence type="ECO:0000256" key="2">
    <source>
        <dbReference type="ARBA" id="ARBA00022448"/>
    </source>
</evidence>
<evidence type="ECO:0000256" key="6">
    <source>
        <dbReference type="ARBA" id="ARBA00023136"/>
    </source>
</evidence>
<evidence type="ECO:0000313" key="13">
    <source>
        <dbReference type="EMBL" id="MBH0112989.1"/>
    </source>
</evidence>
<evidence type="ECO:0000256" key="1">
    <source>
        <dbReference type="ARBA" id="ARBA00004571"/>
    </source>
</evidence>
<evidence type="ECO:0000259" key="11">
    <source>
        <dbReference type="Pfam" id="PF00593"/>
    </source>
</evidence>
<dbReference type="RefSeq" id="WP_197162901.1">
    <property type="nucleotide sequence ID" value="NZ_JADZGI010000001.1"/>
</dbReference>
<keyword evidence="3 8" id="KW-1134">Transmembrane beta strand</keyword>
<feature type="chain" id="PRO_5037273479" evidence="10">
    <location>
        <begin position="31"/>
        <end position="878"/>
    </location>
</feature>
<proteinExistence type="inferred from homology"/>
<evidence type="ECO:0000256" key="8">
    <source>
        <dbReference type="PROSITE-ProRule" id="PRU01360"/>
    </source>
</evidence>
<name>A0A931ML01_9SPHN</name>
<keyword evidence="6 8" id="KW-0472">Membrane</keyword>
<protein>
    <submittedName>
        <fullName evidence="13">TonB-dependent receptor</fullName>
    </submittedName>
</protein>
<keyword evidence="14" id="KW-1185">Reference proteome</keyword>
<sequence>MKFRDSTSLAAIKIALGAASMFGVASPALAQSAGAPATSADAIAEAAESIVVLGTRRTDRSITDSASPVDVIGAEELASQPAGDMLDVLRNIVPSFNVGQNTIADASTFVRAPSIRGLPGDMTLVMINGKRLNRSALVQVAPSDTNALSQGADLSVLPSIAFGNLQILREGATAQYGSDAIAGVINYTLREDEGFELTGRYGQFYDGGGDGKSRQIAGYAGFNIGERGFIGVAGEWNKDDGTIRNETRPSAVIFADTYPDLADQLPNYPGPVQIYGNSPAKGWKATFNAHYDITDTSQIYAFGNFAHERKVQSFNYRPPYTFPAETTTGEIRNQSRNSSFGHPIYLTSCPTGNATCPSGGYVLDDNTFSFTDLYPAGFTPMFVGVKDQAYGVVGWKGDLSDDFTFNISASTAKNQLELSMFNSLNASYGPDSQTDFYFGKLIQEEFDYNADFTYALDAGLASPITIAFGAEYRREVYTATEGDEQSYGLGPYTSQDLYVETAPGVFAYDSTVSMSPGASGYGGTSPDAAGSYSQNAYAGYLSVEADVTDALTLGAAGRYEHYNTFGSATVGKINALWRVTPSLSVRGTVGTGFHAPSPGQDNVQILTTSFTNGLQVQTGTYPTSSAISQYFGATPLKPEKSTNYGLGFVFTPVSGFTLTVDGYIIELRDRIGVSQTYSVTAEDIALQPALLAVGEGGDVQYPTSGYDSRTSGVDVVGTYKTGLGAGLLNLTLAYNYNKTKVTDYDTDVIGENQKIDIERLNPQHRATFSAGYNFGDFALMARENFYSSFKNQQQFPGQTFGSEFTTDIEASYTFDERFTLAVGATNVFNNYPDKIEASAQNPIYVLTNSLSNGLVYPSSGGPFGINGGFWYARVGVKF</sequence>
<evidence type="ECO:0000256" key="3">
    <source>
        <dbReference type="ARBA" id="ARBA00022452"/>
    </source>
</evidence>
<dbReference type="Pfam" id="PF07715">
    <property type="entry name" value="Plug"/>
    <property type="match status" value="1"/>
</dbReference>
<accession>A0A931ML01</accession>
<evidence type="ECO:0000256" key="10">
    <source>
        <dbReference type="SAM" id="SignalP"/>
    </source>
</evidence>
<dbReference type="Gene3D" id="2.40.170.20">
    <property type="entry name" value="TonB-dependent receptor, beta-barrel domain"/>
    <property type="match status" value="1"/>
</dbReference>